<organism evidence="1 2">
    <name type="scientific">Lactococcus ileimucosae</name>
    <dbReference type="NCBI Taxonomy" id="2941329"/>
    <lineage>
        <taxon>Bacteria</taxon>
        <taxon>Bacillati</taxon>
        <taxon>Bacillota</taxon>
        <taxon>Bacilli</taxon>
        <taxon>Lactobacillales</taxon>
        <taxon>Streptococcaceae</taxon>
        <taxon>Lactococcus</taxon>
    </lineage>
</organism>
<reference evidence="1 2" key="1">
    <citation type="submission" date="2024-03" db="EMBL/GenBank/DDBJ databases">
        <title>Mouse gut bacterial collection (mGBC) of GemPharmatech.</title>
        <authorList>
            <person name="He Y."/>
            <person name="Dong L."/>
            <person name="Wu D."/>
            <person name="Gao X."/>
            <person name="Lin Z."/>
        </authorList>
    </citation>
    <scope>NUCLEOTIDE SEQUENCE [LARGE SCALE GENOMIC DNA]</scope>
    <source>
        <strain evidence="1 2">61-15</strain>
    </source>
</reference>
<accession>A0ABV4D4I6</accession>
<dbReference type="EMBL" id="JBCLSH010000048">
    <property type="protein sequence ID" value="MEY8444441.1"/>
    <property type="molecule type" value="Genomic_DNA"/>
</dbReference>
<gene>
    <name evidence="1" type="ORF">AALA52_09400</name>
</gene>
<keyword evidence="2" id="KW-1185">Reference proteome</keyword>
<dbReference type="RefSeq" id="WP_369948826.1">
    <property type="nucleotide sequence ID" value="NZ_JBCLSH010000048.1"/>
</dbReference>
<proteinExistence type="predicted"/>
<protein>
    <submittedName>
        <fullName evidence="1">Uncharacterized protein</fullName>
    </submittedName>
</protein>
<name>A0ABV4D4I6_9LACT</name>
<evidence type="ECO:0000313" key="2">
    <source>
        <dbReference type="Proteomes" id="UP001565283"/>
    </source>
</evidence>
<sequence length="199" mass="21760">MLKRLMLGIFVLLGVVYVANSPTHVSASTSALSGNTALTPRVKSTPPQDLPLNTPLVFMGFSAKESFLGYLGLAVSLNWDYLHIEQEAGAAKEIYLEDAGDGKVYMKSGKADWPGYDYVAISTQGFLYLGLKDYAATFTVSGVNDAKNSNYRFYEFFDKDFKGVGVYGEFAAVGKGTTFTAWKLVPKSNLSQKLNNERS</sequence>
<comment type="caution">
    <text evidence="1">The sequence shown here is derived from an EMBL/GenBank/DDBJ whole genome shotgun (WGS) entry which is preliminary data.</text>
</comment>
<dbReference type="Proteomes" id="UP001565283">
    <property type="component" value="Unassembled WGS sequence"/>
</dbReference>
<evidence type="ECO:0000313" key="1">
    <source>
        <dbReference type="EMBL" id="MEY8444441.1"/>
    </source>
</evidence>